<protein>
    <submittedName>
        <fullName evidence="1">Uncharacterized protein</fullName>
    </submittedName>
</protein>
<gene>
    <name evidence="1" type="ORF">P5G61_27255</name>
</gene>
<dbReference type="RefSeq" id="WP_301249363.1">
    <property type="nucleotide sequence ID" value="NZ_JAROCD010000017.1"/>
</dbReference>
<evidence type="ECO:0000313" key="1">
    <source>
        <dbReference type="EMBL" id="MDN4604954.1"/>
    </source>
</evidence>
<reference evidence="1" key="1">
    <citation type="submission" date="2023-03" db="EMBL/GenBank/DDBJ databases">
        <title>MT1 and MT2 Draft Genomes of Novel Species.</title>
        <authorList>
            <person name="Venkateswaran K."/>
        </authorList>
    </citation>
    <scope>NUCLEOTIDE SEQUENCE</scope>
    <source>
        <strain evidence="1">F6_3S_P_1C</strain>
    </source>
</reference>
<dbReference type="EMBL" id="JAROCD010000017">
    <property type="protein sequence ID" value="MDN4604954.1"/>
    <property type="molecule type" value="Genomic_DNA"/>
</dbReference>
<evidence type="ECO:0000313" key="2">
    <source>
        <dbReference type="Proteomes" id="UP001174205"/>
    </source>
</evidence>
<keyword evidence="2" id="KW-1185">Reference proteome</keyword>
<proteinExistence type="predicted"/>
<organism evidence="1 2">
    <name type="scientific">Paenibacillus vandeheii</name>
    <dbReference type="NCBI Taxonomy" id="3035917"/>
    <lineage>
        <taxon>Bacteria</taxon>
        <taxon>Bacillati</taxon>
        <taxon>Bacillota</taxon>
        <taxon>Bacilli</taxon>
        <taxon>Bacillales</taxon>
        <taxon>Paenibacillaceae</taxon>
        <taxon>Paenibacillus</taxon>
    </lineage>
</organism>
<dbReference type="Proteomes" id="UP001174205">
    <property type="component" value="Unassembled WGS sequence"/>
</dbReference>
<accession>A0ABT8JIP4</accession>
<comment type="caution">
    <text evidence="1">The sequence shown here is derived from an EMBL/GenBank/DDBJ whole genome shotgun (WGS) entry which is preliminary data.</text>
</comment>
<sequence length="131" mass="14940">MIDEDPLGYFEKISNVVFLHGITGQETNIDYEDFIVDMTTTPYTTFIDRIDEASNRIVLLAGVEGINEFGELGHKLPVFNGMSGSFVYSYRRDDDNPFRLLGILANGKREAGYLWVIPINEVTEFLERGFF</sequence>
<name>A0ABT8JIP4_9BACL</name>